<sequence>MGSFNRSPVMALPPQVPPQISFNTETNRPVYSSSFQIQNPSSSSWSTLAPTQTPTSAAGRKRSRNEAALNFEDNYFQQSTSIPTPPENEDEWIYGPGMVLIKPDCGYKYISPGSQTGTWMEDEIEEKKPAISPVAIERPIMRASKSQRLDLRSTPIIFEKSFMSNEPSIASSPTNGYTEPTIDDFTRHLGIGWSRISDDEDIQAASRGWTKFINNHYPVTDAKIRLQSRGLQSYLVETNEGYFLFGDDLKQGQLVSTTLEKTFANLAGPTPIFDGAAVMEAGQIAKINDVSYAMNGSLQFNLDGGEASIPFESADNVAPTPTMEIEMDMS</sequence>
<evidence type="ECO:0000313" key="3">
    <source>
        <dbReference type="Proteomes" id="UP000887226"/>
    </source>
</evidence>
<gene>
    <name evidence="2" type="ORF">BJ878DRAFT_451101</name>
</gene>
<dbReference type="Proteomes" id="UP000887226">
    <property type="component" value="Unassembled WGS sequence"/>
</dbReference>
<feature type="compositionally biased region" description="Polar residues" evidence="1">
    <location>
        <begin position="47"/>
        <end position="56"/>
    </location>
</feature>
<reference evidence="2" key="1">
    <citation type="journal article" date="2021" name="IMA Fungus">
        <title>Genomic characterization of three marine fungi, including Emericellopsis atlantica sp. nov. with signatures of a generalist lifestyle and marine biomass degradation.</title>
        <authorList>
            <person name="Hagestad O.C."/>
            <person name="Hou L."/>
            <person name="Andersen J.H."/>
            <person name="Hansen E.H."/>
            <person name="Altermark B."/>
            <person name="Li C."/>
            <person name="Kuhnert E."/>
            <person name="Cox R.J."/>
            <person name="Crous P.W."/>
            <person name="Spatafora J.W."/>
            <person name="Lail K."/>
            <person name="Amirebrahimi M."/>
            <person name="Lipzen A."/>
            <person name="Pangilinan J."/>
            <person name="Andreopoulos W."/>
            <person name="Hayes R.D."/>
            <person name="Ng V."/>
            <person name="Grigoriev I.V."/>
            <person name="Jackson S.A."/>
            <person name="Sutton T.D.S."/>
            <person name="Dobson A.D.W."/>
            <person name="Rama T."/>
        </authorList>
    </citation>
    <scope>NUCLEOTIDE SEQUENCE</scope>
    <source>
        <strain evidence="2">TRa3180A</strain>
    </source>
</reference>
<comment type="caution">
    <text evidence="2">The sequence shown here is derived from an EMBL/GenBank/DDBJ whole genome shotgun (WGS) entry which is preliminary data.</text>
</comment>
<accession>A0A9P7ZC87</accession>
<proteinExistence type="predicted"/>
<feature type="region of interest" description="Disordered" evidence="1">
    <location>
        <begin position="1"/>
        <end position="63"/>
    </location>
</feature>
<feature type="compositionally biased region" description="Low complexity" evidence="1">
    <location>
        <begin position="32"/>
        <end position="46"/>
    </location>
</feature>
<evidence type="ECO:0000256" key="1">
    <source>
        <dbReference type="SAM" id="MobiDB-lite"/>
    </source>
</evidence>
<feature type="compositionally biased region" description="Polar residues" evidence="1">
    <location>
        <begin position="18"/>
        <end position="31"/>
    </location>
</feature>
<name>A0A9P7ZC87_9HELO</name>
<dbReference type="AlphaFoldDB" id="A0A9P7ZC87"/>
<dbReference type="EMBL" id="MU253739">
    <property type="protein sequence ID" value="KAG9249111.1"/>
    <property type="molecule type" value="Genomic_DNA"/>
</dbReference>
<keyword evidence="3" id="KW-1185">Reference proteome</keyword>
<protein>
    <submittedName>
        <fullName evidence="2">Uncharacterized protein</fullName>
    </submittedName>
</protein>
<dbReference type="OrthoDB" id="5359669at2759"/>
<evidence type="ECO:0000313" key="2">
    <source>
        <dbReference type="EMBL" id="KAG9249111.1"/>
    </source>
</evidence>
<organism evidence="2 3">
    <name type="scientific">Calycina marina</name>
    <dbReference type="NCBI Taxonomy" id="1763456"/>
    <lineage>
        <taxon>Eukaryota</taxon>
        <taxon>Fungi</taxon>
        <taxon>Dikarya</taxon>
        <taxon>Ascomycota</taxon>
        <taxon>Pezizomycotina</taxon>
        <taxon>Leotiomycetes</taxon>
        <taxon>Helotiales</taxon>
        <taxon>Pezizellaceae</taxon>
        <taxon>Calycina</taxon>
    </lineage>
</organism>